<proteinExistence type="predicted"/>
<reference evidence="2" key="1">
    <citation type="submission" date="2021-01" db="EMBL/GenBank/DDBJ databases">
        <authorList>
            <consortium name="Genoscope - CEA"/>
            <person name="William W."/>
        </authorList>
    </citation>
    <scope>NUCLEOTIDE SEQUENCE</scope>
</reference>
<dbReference type="EMBL" id="CAJJDM010000021">
    <property type="protein sequence ID" value="CAD8055432.1"/>
    <property type="molecule type" value="Genomic_DNA"/>
</dbReference>
<evidence type="ECO:0000313" key="3">
    <source>
        <dbReference type="Proteomes" id="UP000688137"/>
    </source>
</evidence>
<comment type="caution">
    <text evidence="2">The sequence shown here is derived from an EMBL/GenBank/DDBJ whole genome shotgun (WGS) entry which is preliminary data.</text>
</comment>
<organism evidence="2 3">
    <name type="scientific">Paramecium primaurelia</name>
    <dbReference type="NCBI Taxonomy" id="5886"/>
    <lineage>
        <taxon>Eukaryota</taxon>
        <taxon>Sar</taxon>
        <taxon>Alveolata</taxon>
        <taxon>Ciliophora</taxon>
        <taxon>Intramacronucleata</taxon>
        <taxon>Oligohymenophorea</taxon>
        <taxon>Peniculida</taxon>
        <taxon>Parameciidae</taxon>
        <taxon>Paramecium</taxon>
    </lineage>
</organism>
<sequence>MTNNKNSSLQSMNFDNQNMLQAHLNFDNLSNNYSLPKIKSLDLLKPVSLKAMNNFHIPDRKILQPYMKPKKSQLKDVLQELNNKNNFNFYVHTYNRTPTLEKEITNKIPKIKLKIIPREENDSKLSLDKFTFKDPNTPRPNKIYMKQKGQDNQQKSLCTNSKVSLKLKTQQMEQLRNVQSTVLYYLSKQNDKLDHHFDQLENQLVF</sequence>
<dbReference type="EMBL" id="CAJJDM010000021">
    <property type="protein sequence ID" value="CAD8055430.1"/>
    <property type="molecule type" value="Genomic_DNA"/>
</dbReference>
<evidence type="ECO:0000313" key="1">
    <source>
        <dbReference type="EMBL" id="CAD8055430.1"/>
    </source>
</evidence>
<accession>A0A8S1KQF4</accession>
<dbReference type="AlphaFoldDB" id="A0A8S1KQF4"/>
<keyword evidence="3" id="KW-1185">Reference proteome</keyword>
<dbReference type="OMA" id="FNIHTYN"/>
<dbReference type="Proteomes" id="UP000688137">
    <property type="component" value="Unassembled WGS sequence"/>
</dbReference>
<name>A0A8S1KQF4_PARPR</name>
<protein>
    <submittedName>
        <fullName evidence="2">Uncharacterized protein</fullName>
    </submittedName>
</protein>
<gene>
    <name evidence="1" type="ORF">PPRIM_AZ9-3.1.T0230175</name>
    <name evidence="2" type="ORF">PPRIM_AZ9-3.1.T0230176</name>
</gene>
<evidence type="ECO:0000313" key="2">
    <source>
        <dbReference type="EMBL" id="CAD8055432.1"/>
    </source>
</evidence>